<dbReference type="Proteomes" id="UP000011116">
    <property type="component" value="Chromosome 1H"/>
</dbReference>
<dbReference type="Gramene" id="HORVU.MOREX.r3.1HG0004600.1">
    <property type="protein sequence ID" value="HORVU.MOREX.r3.1HG0004600.1"/>
    <property type="gene ID" value="HORVU.MOREX.r3.1HG0004600"/>
</dbReference>
<reference evidence="3" key="3">
    <citation type="submission" date="2022-01" db="UniProtKB">
        <authorList>
            <consortium name="EnsemblPlants"/>
        </authorList>
    </citation>
    <scope>IDENTIFICATION</scope>
    <source>
        <strain evidence="3">subsp. vulgare</strain>
    </source>
</reference>
<dbReference type="SMR" id="A0A8I6WGM0"/>
<dbReference type="GeneID" id="123404347"/>
<feature type="compositionally biased region" description="Basic and acidic residues" evidence="2">
    <location>
        <begin position="1"/>
        <end position="12"/>
    </location>
</feature>
<name>A0A8I6WGM0_HORVV</name>
<feature type="region of interest" description="Disordered" evidence="2">
    <location>
        <begin position="1"/>
        <end position="36"/>
    </location>
</feature>
<dbReference type="Gramene" id="HORVU.MOREX.r2.1HG0003530.1">
    <property type="protein sequence ID" value="HORVU.MOREX.r2.1HG0003530.1"/>
    <property type="gene ID" value="HORVU.MOREX.r2.1HG0003530"/>
</dbReference>
<feature type="compositionally biased region" description="Acidic residues" evidence="2">
    <location>
        <begin position="71"/>
        <end position="92"/>
    </location>
</feature>
<feature type="compositionally biased region" description="Polar residues" evidence="2">
    <location>
        <begin position="246"/>
        <end position="255"/>
    </location>
</feature>
<evidence type="ECO:0000313" key="4">
    <source>
        <dbReference type="Proteomes" id="UP000011116"/>
    </source>
</evidence>
<accession>A0A8I6WGM0</accession>
<evidence type="ECO:0000313" key="3">
    <source>
        <dbReference type="EnsemblPlants" id="HORVU.MOREX.r3.1HG0004600.1"/>
    </source>
</evidence>
<dbReference type="EnsemblPlants" id="HORVU.MOREX.r3.1HG0004600.1">
    <property type="protein sequence ID" value="HORVU.MOREX.r3.1HG0004600.1"/>
    <property type="gene ID" value="HORVU.MOREX.r3.1HG0004600"/>
</dbReference>
<feature type="region of interest" description="Disordered" evidence="2">
    <location>
        <begin position="227"/>
        <end position="257"/>
    </location>
</feature>
<gene>
    <name evidence="3" type="primary">LOC123404347</name>
</gene>
<dbReference type="KEGG" id="hvg:123404347"/>
<dbReference type="OrthoDB" id="10285882at2759"/>
<reference evidence="3" key="2">
    <citation type="submission" date="2020-10" db="EMBL/GenBank/DDBJ databases">
        <authorList>
            <person name="Scholz U."/>
            <person name="Mascher M."/>
            <person name="Fiebig A."/>
        </authorList>
    </citation>
    <scope>NUCLEOTIDE SEQUENCE [LARGE SCALE GENOMIC DNA]</scope>
    <source>
        <strain evidence="3">cv. Morex</strain>
    </source>
</reference>
<feature type="coiled-coil region" evidence="1">
    <location>
        <begin position="298"/>
        <end position="377"/>
    </location>
</feature>
<feature type="coiled-coil region" evidence="1">
    <location>
        <begin position="403"/>
        <end position="430"/>
    </location>
</feature>
<proteinExistence type="predicted"/>
<evidence type="ECO:0000256" key="1">
    <source>
        <dbReference type="SAM" id="Coils"/>
    </source>
</evidence>
<keyword evidence="4" id="KW-1185">Reference proteome</keyword>
<protein>
    <submittedName>
        <fullName evidence="3">Uncharacterized protein</fullName>
    </submittedName>
</protein>
<reference evidence="4" key="1">
    <citation type="journal article" date="2012" name="Nature">
        <title>A physical, genetic and functional sequence assembly of the barley genome.</title>
        <authorList>
            <consortium name="The International Barley Genome Sequencing Consortium"/>
            <person name="Mayer K.F."/>
            <person name="Waugh R."/>
            <person name="Brown J.W."/>
            <person name="Schulman A."/>
            <person name="Langridge P."/>
            <person name="Platzer M."/>
            <person name="Fincher G.B."/>
            <person name="Muehlbauer G.J."/>
            <person name="Sato K."/>
            <person name="Close T.J."/>
            <person name="Wise R.P."/>
            <person name="Stein N."/>
        </authorList>
    </citation>
    <scope>NUCLEOTIDE SEQUENCE [LARGE SCALE GENOMIC DNA]</scope>
    <source>
        <strain evidence="4">cv. Morex</strain>
    </source>
</reference>
<evidence type="ECO:0000256" key="2">
    <source>
        <dbReference type="SAM" id="MobiDB-lite"/>
    </source>
</evidence>
<sequence length="661" mass="74255">MAGEKTRELELKKMKKMTRGPSSFTPSPGCIQCDWPPSTVTEEAVQKLCRNRDGGCHPPTTSIPSRRTTREDEESEDETDEDNEDESEDEVEYLPSPDAIREGRTKMNQDPSGVTPTTRATKRARAEAKQQASPPPAIGKGTVEVINQKPRKVVALPMMRKPMPIVSKVVPSASFTIQATENISNRSKGTLDAGVVSSKVAKEVNPAIELESGHEQARNSQEILPSLSESPIPMDTTPGKSPSHPKIQSSESIQTPIAREPISPSTLEVSSPRRNQTPSIFSTSFSLERSLEDEVSASKEAMLQAEQMETRLKELLILNETLKTNIQKTCELGTKYLGLQKELKKVRRELEEEQGKTMRLEKEKTAMEESMKNTIEEKDIALGKTREEADAKTKKGDDRWEELQEIRQMNDHYMKEVEDMKKQIKDLKACESEWHTKYLKWYDLAEMTKMKYEKDLGDLKQGMYDAETFLVGQLDEVNQRLEVFCPDPVMEDHKVQKELEAYGIDIKETPWASTRVAEAVIRLDERAKAAKGVIAQVRKSMKGINATLHPGEEVDEALPICLQHLEQVPGRVSRFKKSVTRCGANVALALTRVHFPKIDEVKLQNIGVGNPEGDNFEDHMKTFMRTAGQIASLIGLDLCAEPTRVPDTSEEELAEEEEKIK</sequence>
<dbReference type="AlphaFoldDB" id="A0A8I6WGM0"/>
<organism evidence="3 4">
    <name type="scientific">Hordeum vulgare subsp. vulgare</name>
    <name type="common">Domesticated barley</name>
    <dbReference type="NCBI Taxonomy" id="112509"/>
    <lineage>
        <taxon>Eukaryota</taxon>
        <taxon>Viridiplantae</taxon>
        <taxon>Streptophyta</taxon>
        <taxon>Embryophyta</taxon>
        <taxon>Tracheophyta</taxon>
        <taxon>Spermatophyta</taxon>
        <taxon>Magnoliopsida</taxon>
        <taxon>Liliopsida</taxon>
        <taxon>Poales</taxon>
        <taxon>Poaceae</taxon>
        <taxon>BOP clade</taxon>
        <taxon>Pooideae</taxon>
        <taxon>Triticodae</taxon>
        <taxon>Triticeae</taxon>
        <taxon>Hordeinae</taxon>
        <taxon>Hordeum</taxon>
    </lineage>
</organism>
<feature type="region of interest" description="Disordered" evidence="2">
    <location>
        <begin position="49"/>
        <end position="142"/>
    </location>
</feature>
<keyword evidence="1" id="KW-0175">Coiled coil</keyword>
<dbReference type="RefSeq" id="XP_044954205.1">
    <property type="nucleotide sequence ID" value="XM_045098270.1"/>
</dbReference>